<dbReference type="Proteomes" id="UP000190188">
    <property type="component" value="Unassembled WGS sequence"/>
</dbReference>
<evidence type="ECO:0000313" key="1">
    <source>
        <dbReference type="EMBL" id="OPA77779.1"/>
    </source>
</evidence>
<protein>
    <submittedName>
        <fullName evidence="1">Uncharacterized protein</fullName>
    </submittedName>
</protein>
<comment type="caution">
    <text evidence="1">The sequence shown here is derived from an EMBL/GenBank/DDBJ whole genome shotgun (WGS) entry which is preliminary data.</text>
</comment>
<name>A0A1T2XD13_9BACL</name>
<dbReference type="Pfam" id="PF10970">
    <property type="entry name" value="GerPE"/>
    <property type="match status" value="1"/>
</dbReference>
<dbReference type="STRING" id="1324314.BVG16_15225"/>
<dbReference type="RefSeq" id="WP_078499523.1">
    <property type="nucleotide sequence ID" value="NZ_MSZX01000005.1"/>
</dbReference>
<reference evidence="1 2" key="1">
    <citation type="submission" date="2017-01" db="EMBL/GenBank/DDBJ databases">
        <title>Genome analysis of Paenibacillus selenitrireducens ES3-24.</title>
        <authorList>
            <person name="Xu D."/>
            <person name="Yao R."/>
            <person name="Zheng S."/>
        </authorList>
    </citation>
    <scope>NUCLEOTIDE SEQUENCE [LARGE SCALE GENOMIC DNA]</scope>
    <source>
        <strain evidence="1 2">ES3-24</strain>
    </source>
</reference>
<dbReference type="AlphaFoldDB" id="A0A1T2XD13"/>
<proteinExistence type="predicted"/>
<dbReference type="OrthoDB" id="2599887at2"/>
<evidence type="ECO:0000313" key="2">
    <source>
        <dbReference type="Proteomes" id="UP000190188"/>
    </source>
</evidence>
<organism evidence="1 2">
    <name type="scientific">Paenibacillus selenitireducens</name>
    <dbReference type="NCBI Taxonomy" id="1324314"/>
    <lineage>
        <taxon>Bacteria</taxon>
        <taxon>Bacillati</taxon>
        <taxon>Bacillota</taxon>
        <taxon>Bacilli</taxon>
        <taxon>Bacillales</taxon>
        <taxon>Paenibacillaceae</taxon>
        <taxon>Paenibacillus</taxon>
    </lineage>
</organism>
<dbReference type="InterPro" id="IPR024496">
    <property type="entry name" value="Spore_germ_GerPE"/>
</dbReference>
<gene>
    <name evidence="1" type="ORF">BVG16_15225</name>
</gene>
<dbReference type="EMBL" id="MSZX01000005">
    <property type="protein sequence ID" value="OPA77779.1"/>
    <property type="molecule type" value="Genomic_DNA"/>
</dbReference>
<accession>A0A1T2XD13</accession>
<keyword evidence="2" id="KW-1185">Reference proteome</keyword>
<sequence length="122" mass="13627">MARISCVQLLHVDSISASAILIVGDAQRLTPDSKALVFQKESSTYLGTEGDFNDYPIFSKEIPEPIALTPLQMNIVNESKFIKVRDIEIKGVDTSSIIQIGSNCLIESESRFKQIQQRIQKK</sequence>